<evidence type="ECO:0000313" key="1">
    <source>
        <dbReference type="EMBL" id="CAB5498834.1"/>
    </source>
</evidence>
<dbReference type="AlphaFoldDB" id="A0A8H9CFT5"/>
<gene>
    <name evidence="1" type="ORF">THERMOS_915</name>
</gene>
<proteinExistence type="predicted"/>
<name>A0A8H9CFT5_9GAMM</name>
<protein>
    <submittedName>
        <fullName evidence="1">Uncharacterized protein</fullName>
    </submittedName>
</protein>
<evidence type="ECO:0000313" key="2">
    <source>
        <dbReference type="Proteomes" id="UP000643672"/>
    </source>
</evidence>
<organism evidence="1 2">
    <name type="scientific">Bathymodiolus thermophilus thioautotrophic gill symbiont</name>
    <dbReference type="NCBI Taxonomy" id="2360"/>
    <lineage>
        <taxon>Bacteria</taxon>
        <taxon>Pseudomonadati</taxon>
        <taxon>Pseudomonadota</taxon>
        <taxon>Gammaproteobacteria</taxon>
        <taxon>sulfur-oxidizing symbionts</taxon>
    </lineage>
</organism>
<accession>A0A8H9CFT5</accession>
<dbReference type="Proteomes" id="UP000643672">
    <property type="component" value="Unassembled WGS sequence"/>
</dbReference>
<comment type="caution">
    <text evidence="1">The sequence shown here is derived from an EMBL/GenBank/DDBJ whole genome shotgun (WGS) entry which is preliminary data.</text>
</comment>
<dbReference type="EMBL" id="CAESAQ020000052">
    <property type="protein sequence ID" value="CAB5498834.1"/>
    <property type="molecule type" value="Genomic_DNA"/>
</dbReference>
<sequence>MPFSSKQYFYCQYLGDYKYHIVSFMFENGKRMSLSAQGAGL</sequence>
<reference evidence="1 2" key="1">
    <citation type="submission" date="2020-05" db="EMBL/GenBank/DDBJ databases">
        <authorList>
            <person name="Petersen J."/>
            <person name="Sayavedra L."/>
        </authorList>
    </citation>
    <scope>NUCLEOTIDE SEQUENCE [LARGE SCALE GENOMIC DNA]</scope>
    <source>
        <strain evidence="1">B thermophilus SOXS</strain>
    </source>
</reference>
<keyword evidence="2" id="KW-1185">Reference proteome</keyword>